<dbReference type="EMBL" id="OZ034818">
    <property type="protein sequence ID" value="CAL1387734.1"/>
    <property type="molecule type" value="Genomic_DNA"/>
</dbReference>
<dbReference type="Proteomes" id="UP001497516">
    <property type="component" value="Chromosome 5"/>
</dbReference>
<organism evidence="1 2">
    <name type="scientific">Linum trigynum</name>
    <dbReference type="NCBI Taxonomy" id="586398"/>
    <lineage>
        <taxon>Eukaryota</taxon>
        <taxon>Viridiplantae</taxon>
        <taxon>Streptophyta</taxon>
        <taxon>Embryophyta</taxon>
        <taxon>Tracheophyta</taxon>
        <taxon>Spermatophyta</taxon>
        <taxon>Magnoliopsida</taxon>
        <taxon>eudicotyledons</taxon>
        <taxon>Gunneridae</taxon>
        <taxon>Pentapetalae</taxon>
        <taxon>rosids</taxon>
        <taxon>fabids</taxon>
        <taxon>Malpighiales</taxon>
        <taxon>Linaceae</taxon>
        <taxon>Linum</taxon>
    </lineage>
</organism>
<sequence length="77" mass="8457">MPHVLLPCCHLVGAMSSATCDSFRGSCIDSEVARRLESRHARVPYPTTLAKVCAILHQDVGARDEELVPLDPEDLQQ</sequence>
<name>A0AAV2EPK2_9ROSI</name>
<evidence type="ECO:0008006" key="3">
    <source>
        <dbReference type="Google" id="ProtNLM"/>
    </source>
</evidence>
<reference evidence="1 2" key="1">
    <citation type="submission" date="2024-04" db="EMBL/GenBank/DDBJ databases">
        <authorList>
            <person name="Fracassetti M."/>
        </authorList>
    </citation>
    <scope>NUCLEOTIDE SEQUENCE [LARGE SCALE GENOMIC DNA]</scope>
</reference>
<proteinExistence type="predicted"/>
<accession>A0AAV2EPK2</accession>
<evidence type="ECO:0000313" key="2">
    <source>
        <dbReference type="Proteomes" id="UP001497516"/>
    </source>
</evidence>
<protein>
    <recommendedName>
        <fullName evidence="3">Secreted protein</fullName>
    </recommendedName>
</protein>
<keyword evidence="2" id="KW-1185">Reference proteome</keyword>
<evidence type="ECO:0000313" key="1">
    <source>
        <dbReference type="EMBL" id="CAL1387734.1"/>
    </source>
</evidence>
<dbReference type="AlphaFoldDB" id="A0AAV2EPK2"/>
<gene>
    <name evidence="1" type="ORF">LTRI10_LOCUS28698</name>
</gene>